<dbReference type="Pfam" id="PF07308">
    <property type="entry name" value="DUF1456"/>
    <property type="match status" value="2"/>
</dbReference>
<dbReference type="RefSeq" id="WP_183352702.1">
    <property type="nucleotide sequence ID" value="NZ_BLXX01000001.1"/>
</dbReference>
<reference evidence="2" key="1">
    <citation type="submission" date="2020-06" db="EMBL/GenBank/DDBJ databases">
        <title>Draft genomic sequence of Geomonas sp. Red330.</title>
        <authorList>
            <person name="Itoh H."/>
            <person name="Zhenxing X."/>
            <person name="Ushijima N."/>
            <person name="Masuda Y."/>
            <person name="Shiratori Y."/>
            <person name="Senoo K."/>
        </authorList>
    </citation>
    <scope>NUCLEOTIDE SEQUENCE [LARGE SCALE GENOMIC DNA]</scope>
    <source>
        <strain evidence="2">Red330</strain>
    </source>
</reference>
<evidence type="ECO:0008006" key="3">
    <source>
        <dbReference type="Google" id="ProtNLM"/>
    </source>
</evidence>
<dbReference type="PANTHER" id="PTHR37805:SF1">
    <property type="entry name" value="CYTOPLASMIC PROTEIN"/>
    <property type="match status" value="1"/>
</dbReference>
<gene>
    <name evidence="1" type="ORF">GMST_01640</name>
</gene>
<dbReference type="Proteomes" id="UP000556026">
    <property type="component" value="Unassembled WGS sequence"/>
</dbReference>
<dbReference type="AlphaFoldDB" id="A0A6V8MDR8"/>
<dbReference type="PANTHER" id="PTHR37805">
    <property type="entry name" value="CYTOPLASMIC PROTEIN-RELATED"/>
    <property type="match status" value="1"/>
</dbReference>
<sequence length="158" mass="17746">MTNNDVLRRLRYALDLSNPTTLQIFRLADHDIKQPELLAFLKKEGEEGYLELSGALLEAFLDGLIALRRGKREDGAAVPRTGKIGNNDILKKLRVALELKEGDLLEFFKLAGFPISKSELGALFRTNGHANYKECGDQLLRNFLKGLTLKYRDQAAQS</sequence>
<dbReference type="EMBL" id="BLXX01000001">
    <property type="protein sequence ID" value="GFO57839.1"/>
    <property type="molecule type" value="Genomic_DNA"/>
</dbReference>
<comment type="caution">
    <text evidence="1">The sequence shown here is derived from an EMBL/GenBank/DDBJ whole genome shotgun (WGS) entry which is preliminary data.</text>
</comment>
<dbReference type="InterPro" id="IPR009921">
    <property type="entry name" value="YehS-like"/>
</dbReference>
<keyword evidence="2" id="KW-1185">Reference proteome</keyword>
<protein>
    <recommendedName>
        <fullName evidence="3">DUF1456 domain-containing protein</fullName>
    </recommendedName>
</protein>
<evidence type="ECO:0000313" key="1">
    <source>
        <dbReference type="EMBL" id="GFO57839.1"/>
    </source>
</evidence>
<proteinExistence type="predicted"/>
<evidence type="ECO:0000313" key="2">
    <source>
        <dbReference type="Proteomes" id="UP000556026"/>
    </source>
</evidence>
<organism evidence="1 2">
    <name type="scientific">Geomonas silvestris</name>
    <dbReference type="NCBI Taxonomy" id="2740184"/>
    <lineage>
        <taxon>Bacteria</taxon>
        <taxon>Pseudomonadati</taxon>
        <taxon>Thermodesulfobacteriota</taxon>
        <taxon>Desulfuromonadia</taxon>
        <taxon>Geobacterales</taxon>
        <taxon>Geobacteraceae</taxon>
        <taxon>Geomonas</taxon>
    </lineage>
</organism>
<name>A0A6V8MDR8_9BACT</name>
<accession>A0A6V8MDR8</accession>